<evidence type="ECO:0000313" key="3">
    <source>
        <dbReference type="Proteomes" id="UP000625711"/>
    </source>
</evidence>
<organism evidence="2 3">
    <name type="scientific">Rhynchophorus ferrugineus</name>
    <name type="common">Red palm weevil</name>
    <name type="synonym">Curculio ferrugineus</name>
    <dbReference type="NCBI Taxonomy" id="354439"/>
    <lineage>
        <taxon>Eukaryota</taxon>
        <taxon>Metazoa</taxon>
        <taxon>Ecdysozoa</taxon>
        <taxon>Arthropoda</taxon>
        <taxon>Hexapoda</taxon>
        <taxon>Insecta</taxon>
        <taxon>Pterygota</taxon>
        <taxon>Neoptera</taxon>
        <taxon>Endopterygota</taxon>
        <taxon>Coleoptera</taxon>
        <taxon>Polyphaga</taxon>
        <taxon>Cucujiformia</taxon>
        <taxon>Curculionidae</taxon>
        <taxon>Dryophthorinae</taxon>
        <taxon>Rhynchophorus</taxon>
    </lineage>
</organism>
<dbReference type="AlphaFoldDB" id="A0A834HYG3"/>
<dbReference type="EMBL" id="JAACXV010013986">
    <property type="protein sequence ID" value="KAF7271277.1"/>
    <property type="molecule type" value="Genomic_DNA"/>
</dbReference>
<keyword evidence="1" id="KW-1133">Transmembrane helix</keyword>
<evidence type="ECO:0000256" key="1">
    <source>
        <dbReference type="SAM" id="Phobius"/>
    </source>
</evidence>
<keyword evidence="1" id="KW-0472">Membrane</keyword>
<dbReference type="Proteomes" id="UP000625711">
    <property type="component" value="Unassembled WGS sequence"/>
</dbReference>
<evidence type="ECO:0000313" key="2">
    <source>
        <dbReference type="EMBL" id="KAF7271277.1"/>
    </source>
</evidence>
<name>A0A834HYG3_RHYFE</name>
<proteinExistence type="predicted"/>
<feature type="transmembrane region" description="Helical" evidence="1">
    <location>
        <begin position="96"/>
        <end position="115"/>
    </location>
</feature>
<protein>
    <submittedName>
        <fullName evidence="2">Uncharacterized protein</fullName>
    </submittedName>
</protein>
<keyword evidence="3" id="KW-1185">Reference proteome</keyword>
<accession>A0A834HYG3</accession>
<sequence length="226" mass="25202">MSAAYSHPPAPYASSMPPPPPTFVVVQPPIQPFGAPTMSQYVLPAPMTLWWHEQYPPSGAHSRLDYEPPDRTPTVESPYCEGGGPLFPKHNDTLDIRRAVVVVVVVVIVFVNPLCRHRRLVGTVGTVRIRARASIRTPHPLTRSFKSCRTSAPSVIWRKTDTTQKSQGSKSGEFGEHRRPIVSSRSLAPRFGAFGVLFTSLSVHLFLIMELYRFGTPCTKIKCFFF</sequence>
<keyword evidence="1" id="KW-0812">Transmembrane</keyword>
<feature type="transmembrane region" description="Helical" evidence="1">
    <location>
        <begin position="187"/>
        <end position="207"/>
    </location>
</feature>
<reference evidence="2" key="1">
    <citation type="submission" date="2020-08" db="EMBL/GenBank/DDBJ databases">
        <title>Genome sequencing and assembly of the red palm weevil Rhynchophorus ferrugineus.</title>
        <authorList>
            <person name="Dias G.B."/>
            <person name="Bergman C.M."/>
            <person name="Manee M."/>
        </authorList>
    </citation>
    <scope>NUCLEOTIDE SEQUENCE</scope>
    <source>
        <strain evidence="2">AA-2017</strain>
        <tissue evidence="2">Whole larva</tissue>
    </source>
</reference>
<comment type="caution">
    <text evidence="2">The sequence shown here is derived from an EMBL/GenBank/DDBJ whole genome shotgun (WGS) entry which is preliminary data.</text>
</comment>
<gene>
    <name evidence="2" type="ORF">GWI33_015831</name>
</gene>